<proteinExistence type="predicted"/>
<evidence type="ECO:0000313" key="2">
    <source>
        <dbReference type="Proteomes" id="UP001501591"/>
    </source>
</evidence>
<name>A0ABP7MVF4_9MICO</name>
<reference evidence="2" key="1">
    <citation type="journal article" date="2019" name="Int. J. Syst. Evol. Microbiol.">
        <title>The Global Catalogue of Microorganisms (GCM) 10K type strain sequencing project: providing services to taxonomists for standard genome sequencing and annotation.</title>
        <authorList>
            <consortium name="The Broad Institute Genomics Platform"/>
            <consortium name="The Broad Institute Genome Sequencing Center for Infectious Disease"/>
            <person name="Wu L."/>
            <person name="Ma J."/>
        </authorList>
    </citation>
    <scope>NUCLEOTIDE SEQUENCE [LARGE SCALE GENOMIC DNA]</scope>
    <source>
        <strain evidence="2">JCM 17024</strain>
    </source>
</reference>
<dbReference type="EMBL" id="BAABCP010000001">
    <property type="protein sequence ID" value="GAA3930672.1"/>
    <property type="molecule type" value="Genomic_DNA"/>
</dbReference>
<sequence>MRTRARPMHASREGRLAYSPLLGGIHAIAADIVGHMRVLPDVGEVSHLDNGFAPSKFRYTMTAAVTRALTSAVQAIPEL</sequence>
<comment type="caution">
    <text evidence="1">The sequence shown here is derived from an EMBL/GenBank/DDBJ whole genome shotgun (WGS) entry which is preliminary data.</text>
</comment>
<accession>A0ABP7MVF4</accession>
<protein>
    <submittedName>
        <fullName evidence="1">Uncharacterized protein</fullName>
    </submittedName>
</protein>
<evidence type="ECO:0000313" key="1">
    <source>
        <dbReference type="EMBL" id="GAA3930672.1"/>
    </source>
</evidence>
<gene>
    <name evidence="1" type="ORF">GCM10022383_06620</name>
</gene>
<organism evidence="1 2">
    <name type="scientific">Microbacterium soli</name>
    <dbReference type="NCBI Taxonomy" id="446075"/>
    <lineage>
        <taxon>Bacteria</taxon>
        <taxon>Bacillati</taxon>
        <taxon>Actinomycetota</taxon>
        <taxon>Actinomycetes</taxon>
        <taxon>Micrococcales</taxon>
        <taxon>Microbacteriaceae</taxon>
        <taxon>Microbacterium</taxon>
    </lineage>
</organism>
<dbReference type="Proteomes" id="UP001501591">
    <property type="component" value="Unassembled WGS sequence"/>
</dbReference>
<keyword evidence="2" id="KW-1185">Reference proteome</keyword>